<evidence type="ECO:0000313" key="1">
    <source>
        <dbReference type="EMBL" id="HIS64784.1"/>
    </source>
</evidence>
<accession>A0A9D1F9E3</accession>
<reference evidence="1" key="2">
    <citation type="journal article" date="2021" name="PeerJ">
        <title>Extensive microbial diversity within the chicken gut microbiome revealed by metagenomics and culture.</title>
        <authorList>
            <person name="Gilroy R."/>
            <person name="Ravi A."/>
            <person name="Getino M."/>
            <person name="Pursley I."/>
            <person name="Horton D.L."/>
            <person name="Alikhan N.F."/>
            <person name="Baker D."/>
            <person name="Gharbi K."/>
            <person name="Hall N."/>
            <person name="Watson M."/>
            <person name="Adriaenssens E.M."/>
            <person name="Foster-Nyarko E."/>
            <person name="Jarju S."/>
            <person name="Secka A."/>
            <person name="Antonio M."/>
            <person name="Oren A."/>
            <person name="Chaudhuri R.R."/>
            <person name="La Ragione R."/>
            <person name="Hildebrand F."/>
            <person name="Pallen M.J."/>
        </authorList>
    </citation>
    <scope>NUCLEOTIDE SEQUENCE</scope>
    <source>
        <strain evidence="1">ChiBcec16-1751</strain>
    </source>
</reference>
<organism evidence="1 2">
    <name type="scientific">Candidatus Avoscillospira avistercoris</name>
    <dbReference type="NCBI Taxonomy" id="2840707"/>
    <lineage>
        <taxon>Bacteria</taxon>
        <taxon>Bacillati</taxon>
        <taxon>Bacillota</taxon>
        <taxon>Clostridia</taxon>
        <taxon>Eubacteriales</taxon>
        <taxon>Oscillospiraceae</taxon>
        <taxon>Oscillospiraceae incertae sedis</taxon>
        <taxon>Candidatus Avoscillospira</taxon>
    </lineage>
</organism>
<sequence>MDENPYQKFVTMFRNPDPADGWQLCEGKVISVRPDAPYRFEVFGLIFQEGQGIRCNEQLVNGLQVGDRLLCLADASTLYILMKVVPL</sequence>
<proteinExistence type="predicted"/>
<name>A0A9D1F9E3_9FIRM</name>
<evidence type="ECO:0000313" key="2">
    <source>
        <dbReference type="Proteomes" id="UP000886741"/>
    </source>
</evidence>
<dbReference type="EMBL" id="DVJJ01000080">
    <property type="protein sequence ID" value="HIS64784.1"/>
    <property type="molecule type" value="Genomic_DNA"/>
</dbReference>
<gene>
    <name evidence="1" type="ORF">IAA83_05365</name>
</gene>
<protein>
    <submittedName>
        <fullName evidence="1">Uncharacterized protein</fullName>
    </submittedName>
</protein>
<dbReference type="Proteomes" id="UP000886741">
    <property type="component" value="Unassembled WGS sequence"/>
</dbReference>
<dbReference type="AlphaFoldDB" id="A0A9D1F9E3"/>
<comment type="caution">
    <text evidence="1">The sequence shown here is derived from an EMBL/GenBank/DDBJ whole genome shotgun (WGS) entry which is preliminary data.</text>
</comment>
<reference evidence="1" key="1">
    <citation type="submission" date="2020-10" db="EMBL/GenBank/DDBJ databases">
        <authorList>
            <person name="Gilroy R."/>
        </authorList>
    </citation>
    <scope>NUCLEOTIDE SEQUENCE</scope>
    <source>
        <strain evidence="1">ChiBcec16-1751</strain>
    </source>
</reference>